<dbReference type="SUPFAM" id="SSF47384">
    <property type="entry name" value="Homodimeric domain of signal transducing histidine kinase"/>
    <property type="match status" value="1"/>
</dbReference>
<reference evidence="12 13" key="1">
    <citation type="submission" date="2019-02" db="EMBL/GenBank/DDBJ databases">
        <title>Deep-cultivation of Planctomycetes and their phenomic and genomic characterization uncovers novel biology.</title>
        <authorList>
            <person name="Wiegand S."/>
            <person name="Jogler M."/>
            <person name="Boedeker C."/>
            <person name="Pinto D."/>
            <person name="Vollmers J."/>
            <person name="Rivas-Marin E."/>
            <person name="Kohn T."/>
            <person name="Peeters S.H."/>
            <person name="Heuer A."/>
            <person name="Rast P."/>
            <person name="Oberbeckmann S."/>
            <person name="Bunk B."/>
            <person name="Jeske O."/>
            <person name="Meyerdierks A."/>
            <person name="Storesund J.E."/>
            <person name="Kallscheuer N."/>
            <person name="Luecker S."/>
            <person name="Lage O.M."/>
            <person name="Pohl T."/>
            <person name="Merkel B.J."/>
            <person name="Hornburger P."/>
            <person name="Mueller R.-W."/>
            <person name="Bruemmer F."/>
            <person name="Labrenz M."/>
            <person name="Spormann A.M."/>
            <person name="Op den Camp H."/>
            <person name="Overmann J."/>
            <person name="Amann R."/>
            <person name="Jetten M.S.M."/>
            <person name="Mascher T."/>
            <person name="Medema M.H."/>
            <person name="Devos D.P."/>
            <person name="Kaster A.-K."/>
            <person name="Ovreas L."/>
            <person name="Rohde M."/>
            <person name="Galperin M.Y."/>
            <person name="Jogler C."/>
        </authorList>
    </citation>
    <scope>NUCLEOTIDE SEQUENCE [LARGE SCALE GENOMIC DNA]</scope>
    <source>
        <strain evidence="12 13">Mal52</strain>
    </source>
</reference>
<dbReference type="SMART" id="SM00448">
    <property type="entry name" value="REC"/>
    <property type="match status" value="1"/>
</dbReference>
<protein>
    <recommendedName>
        <fullName evidence="2">histidine kinase</fullName>
        <ecNumber evidence="2">2.7.13.3</ecNumber>
    </recommendedName>
</protein>
<dbReference type="InterPro" id="IPR005467">
    <property type="entry name" value="His_kinase_dom"/>
</dbReference>
<dbReference type="GO" id="GO:0005524">
    <property type="term" value="F:ATP binding"/>
    <property type="evidence" value="ECO:0007669"/>
    <property type="project" value="UniProtKB-KW"/>
</dbReference>
<dbReference type="InterPro" id="IPR011006">
    <property type="entry name" value="CheY-like_superfamily"/>
</dbReference>
<feature type="domain" description="Histidine kinase" evidence="10">
    <location>
        <begin position="161"/>
        <end position="376"/>
    </location>
</feature>
<evidence type="ECO:0000313" key="12">
    <source>
        <dbReference type="EMBL" id="QDU46218.1"/>
    </source>
</evidence>
<name>A0A517ZUR3_9PLAN</name>
<keyword evidence="8" id="KW-0902">Two-component regulatory system</keyword>
<organism evidence="12 13">
    <name type="scientific">Symmachiella dynata</name>
    <dbReference type="NCBI Taxonomy" id="2527995"/>
    <lineage>
        <taxon>Bacteria</taxon>
        <taxon>Pseudomonadati</taxon>
        <taxon>Planctomycetota</taxon>
        <taxon>Planctomycetia</taxon>
        <taxon>Planctomycetales</taxon>
        <taxon>Planctomycetaceae</taxon>
        <taxon>Symmachiella</taxon>
    </lineage>
</organism>
<dbReference type="GO" id="GO:0000155">
    <property type="term" value="F:phosphorelay sensor kinase activity"/>
    <property type="evidence" value="ECO:0007669"/>
    <property type="project" value="InterPro"/>
</dbReference>
<dbReference type="Pfam" id="PF00072">
    <property type="entry name" value="Response_reg"/>
    <property type="match status" value="1"/>
</dbReference>
<keyword evidence="7" id="KW-0067">ATP-binding</keyword>
<dbReference type="InterPro" id="IPR036890">
    <property type="entry name" value="HATPase_C_sf"/>
</dbReference>
<proteinExistence type="predicted"/>
<evidence type="ECO:0000256" key="9">
    <source>
        <dbReference type="PROSITE-ProRule" id="PRU00169"/>
    </source>
</evidence>
<dbReference type="InterPro" id="IPR004358">
    <property type="entry name" value="Sig_transdc_His_kin-like_C"/>
</dbReference>
<keyword evidence="6" id="KW-0418">Kinase</keyword>
<feature type="domain" description="Response regulatory" evidence="11">
    <location>
        <begin position="7"/>
        <end position="122"/>
    </location>
</feature>
<dbReference type="Proteomes" id="UP000319383">
    <property type="component" value="Chromosome"/>
</dbReference>
<keyword evidence="3 9" id="KW-0597">Phosphoprotein</keyword>
<dbReference type="SMART" id="SM00388">
    <property type="entry name" value="HisKA"/>
    <property type="match status" value="1"/>
</dbReference>
<keyword evidence="5" id="KW-0547">Nucleotide-binding</keyword>
<comment type="catalytic activity">
    <reaction evidence="1">
        <text>ATP + protein L-histidine = ADP + protein N-phospho-L-histidine.</text>
        <dbReference type="EC" id="2.7.13.3"/>
    </reaction>
</comment>
<dbReference type="Gene3D" id="3.30.565.10">
    <property type="entry name" value="Histidine kinase-like ATPase, C-terminal domain"/>
    <property type="match status" value="1"/>
</dbReference>
<evidence type="ECO:0000259" key="10">
    <source>
        <dbReference type="PROSITE" id="PS50109"/>
    </source>
</evidence>
<dbReference type="AlphaFoldDB" id="A0A517ZUR3"/>
<dbReference type="EC" id="2.7.13.3" evidence="2"/>
<evidence type="ECO:0000256" key="1">
    <source>
        <dbReference type="ARBA" id="ARBA00000085"/>
    </source>
</evidence>
<feature type="modified residue" description="4-aspartylphosphate" evidence="9">
    <location>
        <position position="58"/>
    </location>
</feature>
<dbReference type="SUPFAM" id="SSF55874">
    <property type="entry name" value="ATPase domain of HSP90 chaperone/DNA topoisomerase II/histidine kinase"/>
    <property type="match status" value="1"/>
</dbReference>
<sequence length="382" mass="42745">MATNKTRVLLVEDDDNHAFLIQSAFTDHKRQWQIEIAKTIEEARQNLNESPPELVIVDFVLPDGRGTELLPASRTSMCVPYILMTSQGNEAVAVEAIKGGALDYVVKSEFSLAEMPRTAERVLREWELIVERQRAKDRENELFSLLAHADRKNAMGEMATALAHEVNQPLAAIANYAGTCLTVLPQNEERYDELRDALLRIDQQVRRAGDIIRRLKCYVSKSVPETSLVGLNHLILEVANLVRVALKSHNVELELQLDDSLPQIRVDTVQIQQVIVNLVQNALESMVDMEPPERIVRVITTSNSDNVSVDISDCGRGIPHELSEKLFEPHFTTKSQGLGMGLTISRRIIEDHDGQLTCSANPKHGSTFRFSLPKGEQTALDV</sequence>
<dbReference type="KEGG" id="sdyn:Mal52_47360"/>
<dbReference type="PANTHER" id="PTHR43065:SF10">
    <property type="entry name" value="PEROXIDE STRESS-ACTIVATED HISTIDINE KINASE MAK3"/>
    <property type="match status" value="1"/>
</dbReference>
<evidence type="ECO:0000256" key="5">
    <source>
        <dbReference type="ARBA" id="ARBA00022741"/>
    </source>
</evidence>
<evidence type="ECO:0000256" key="6">
    <source>
        <dbReference type="ARBA" id="ARBA00022777"/>
    </source>
</evidence>
<dbReference type="PRINTS" id="PR00344">
    <property type="entry name" value="BCTRLSENSOR"/>
</dbReference>
<evidence type="ECO:0000313" key="13">
    <source>
        <dbReference type="Proteomes" id="UP000319383"/>
    </source>
</evidence>
<dbReference type="Pfam" id="PF00512">
    <property type="entry name" value="HisKA"/>
    <property type="match status" value="1"/>
</dbReference>
<keyword evidence="4 12" id="KW-0808">Transferase</keyword>
<dbReference type="EMBL" id="CP036276">
    <property type="protein sequence ID" value="QDU46218.1"/>
    <property type="molecule type" value="Genomic_DNA"/>
</dbReference>
<evidence type="ECO:0000256" key="8">
    <source>
        <dbReference type="ARBA" id="ARBA00023012"/>
    </source>
</evidence>
<dbReference type="InterPro" id="IPR003594">
    <property type="entry name" value="HATPase_dom"/>
</dbReference>
<dbReference type="PROSITE" id="PS50109">
    <property type="entry name" value="HIS_KIN"/>
    <property type="match status" value="1"/>
</dbReference>
<accession>A0A517ZUR3</accession>
<dbReference type="InterPro" id="IPR003661">
    <property type="entry name" value="HisK_dim/P_dom"/>
</dbReference>
<dbReference type="Gene3D" id="3.40.50.2300">
    <property type="match status" value="1"/>
</dbReference>
<dbReference type="InterPro" id="IPR001789">
    <property type="entry name" value="Sig_transdc_resp-reg_receiver"/>
</dbReference>
<evidence type="ECO:0000256" key="3">
    <source>
        <dbReference type="ARBA" id="ARBA00022553"/>
    </source>
</evidence>
<evidence type="ECO:0000256" key="7">
    <source>
        <dbReference type="ARBA" id="ARBA00022840"/>
    </source>
</evidence>
<evidence type="ECO:0000256" key="4">
    <source>
        <dbReference type="ARBA" id="ARBA00022679"/>
    </source>
</evidence>
<dbReference type="InterPro" id="IPR036097">
    <property type="entry name" value="HisK_dim/P_sf"/>
</dbReference>
<keyword evidence="13" id="KW-1185">Reference proteome</keyword>
<evidence type="ECO:0000259" key="11">
    <source>
        <dbReference type="PROSITE" id="PS50110"/>
    </source>
</evidence>
<dbReference type="CDD" id="cd00156">
    <property type="entry name" value="REC"/>
    <property type="match status" value="1"/>
</dbReference>
<dbReference type="SUPFAM" id="SSF52172">
    <property type="entry name" value="CheY-like"/>
    <property type="match status" value="1"/>
</dbReference>
<dbReference type="Pfam" id="PF02518">
    <property type="entry name" value="HATPase_c"/>
    <property type="match status" value="1"/>
</dbReference>
<gene>
    <name evidence="12" type="primary">fixL_6</name>
    <name evidence="12" type="ORF">Mal52_47360</name>
</gene>
<evidence type="ECO:0000256" key="2">
    <source>
        <dbReference type="ARBA" id="ARBA00012438"/>
    </source>
</evidence>
<dbReference type="SMART" id="SM00387">
    <property type="entry name" value="HATPase_c"/>
    <property type="match status" value="1"/>
</dbReference>
<dbReference type="PANTHER" id="PTHR43065">
    <property type="entry name" value="SENSOR HISTIDINE KINASE"/>
    <property type="match status" value="1"/>
</dbReference>
<dbReference type="CDD" id="cd00082">
    <property type="entry name" value="HisKA"/>
    <property type="match status" value="1"/>
</dbReference>
<dbReference type="Gene3D" id="1.10.287.130">
    <property type="match status" value="1"/>
</dbReference>
<dbReference type="RefSeq" id="WP_145378755.1">
    <property type="nucleotide sequence ID" value="NZ_CP036276.1"/>
</dbReference>
<dbReference type="PROSITE" id="PS50110">
    <property type="entry name" value="RESPONSE_REGULATORY"/>
    <property type="match status" value="1"/>
</dbReference>